<evidence type="ECO:0000313" key="1">
    <source>
        <dbReference type="EMBL" id="KAJ0180115.1"/>
    </source>
</evidence>
<reference evidence="1 2" key="1">
    <citation type="journal article" date="2021" name="Front. Genet.">
        <title>Chromosome-Level Genome Assembly Reveals Significant Gene Expansion in the Toll and IMD Signaling Pathways of Dendrolimus kikuchii.</title>
        <authorList>
            <person name="Zhou J."/>
            <person name="Wu P."/>
            <person name="Xiong Z."/>
            <person name="Liu N."/>
            <person name="Zhao N."/>
            <person name="Ji M."/>
            <person name="Qiu Y."/>
            <person name="Yang B."/>
        </authorList>
    </citation>
    <scope>NUCLEOTIDE SEQUENCE [LARGE SCALE GENOMIC DNA]</scope>
    <source>
        <strain evidence="1">Ann1</strain>
    </source>
</reference>
<dbReference type="EMBL" id="CM034393">
    <property type="protein sequence ID" value="KAJ0180115.1"/>
    <property type="molecule type" value="Genomic_DNA"/>
</dbReference>
<dbReference type="Proteomes" id="UP000824533">
    <property type="component" value="Linkage Group LG07"/>
</dbReference>
<organism evidence="1 2">
    <name type="scientific">Dendrolimus kikuchii</name>
    <dbReference type="NCBI Taxonomy" id="765133"/>
    <lineage>
        <taxon>Eukaryota</taxon>
        <taxon>Metazoa</taxon>
        <taxon>Ecdysozoa</taxon>
        <taxon>Arthropoda</taxon>
        <taxon>Hexapoda</taxon>
        <taxon>Insecta</taxon>
        <taxon>Pterygota</taxon>
        <taxon>Neoptera</taxon>
        <taxon>Endopterygota</taxon>
        <taxon>Lepidoptera</taxon>
        <taxon>Glossata</taxon>
        <taxon>Ditrysia</taxon>
        <taxon>Bombycoidea</taxon>
        <taxon>Lasiocampidae</taxon>
        <taxon>Dendrolimus</taxon>
    </lineage>
</organism>
<name>A0ACC1D8D7_9NEOP</name>
<proteinExistence type="predicted"/>
<comment type="caution">
    <text evidence="1">The sequence shown here is derived from an EMBL/GenBank/DDBJ whole genome shotgun (WGS) entry which is preliminary data.</text>
</comment>
<gene>
    <name evidence="1" type="ORF">K1T71_004706</name>
</gene>
<keyword evidence="2" id="KW-1185">Reference proteome</keyword>
<accession>A0ACC1D8D7</accession>
<evidence type="ECO:0000313" key="2">
    <source>
        <dbReference type="Proteomes" id="UP000824533"/>
    </source>
</evidence>
<sequence>MLKFSRLLNFLEDPRYPSVGPHLWLLRFTGIWHPDNSPKTRAKRGLFYLIVAFFCSQYLKCLIDFDINGLKLVLQYAPFHMGIIKSCFFEKDYKIWRKLIHYMSNIEQNQIEAKDKENKMILKEYIMRNRKVTYFFWALALFSNFSIFSEPYQKNQINNNGTSLYLYIFDGYTSFKREPPGYYVSMLIQTVLGNVVSMYVVGWDMLVVSIMIYFAGQLKISKLYCSRIIVEGSAEESRRNIAKSHYSYCNLIKYQKMFSKLISPVMFIYLFVIAVNLGVCIIQIAEIEDDLPSLVSGCLFVLACLIQLLLFYWHSNEVTVESTFVSYSVFQSNWMGCDIKLQKEVYLLGLLTNKRLTFRAGPFNEMSLTTFVAILRSSYSFYTLLKGRASH</sequence>
<protein>
    <submittedName>
        <fullName evidence="1">Uncharacterized protein</fullName>
    </submittedName>
</protein>